<protein>
    <submittedName>
        <fullName evidence="1">Uncharacterized protein</fullName>
    </submittedName>
</protein>
<dbReference type="Proteomes" id="UP000044806">
    <property type="component" value="Unassembled WGS sequence"/>
</dbReference>
<accession>A0A655P2R1</accession>
<evidence type="ECO:0000313" key="2">
    <source>
        <dbReference type="Proteomes" id="UP000044806"/>
    </source>
</evidence>
<name>A0A655P2R1_VIBCL</name>
<proteinExistence type="predicted"/>
<gene>
    <name evidence="1" type="ORF">ERS013165_00504</name>
</gene>
<sequence length="56" mass="6460">MARRIGPLDHRLTAVTLCINIGNVMTCGIELSLSRQYALRTHIQKIRRHTAPENRY</sequence>
<organism evidence="1 2">
    <name type="scientific">Vibrio cholerae</name>
    <dbReference type="NCBI Taxonomy" id="666"/>
    <lineage>
        <taxon>Bacteria</taxon>
        <taxon>Pseudomonadati</taxon>
        <taxon>Pseudomonadota</taxon>
        <taxon>Gammaproteobacteria</taxon>
        <taxon>Vibrionales</taxon>
        <taxon>Vibrionaceae</taxon>
        <taxon>Vibrio</taxon>
    </lineage>
</organism>
<reference evidence="1 2" key="1">
    <citation type="submission" date="2015-07" db="EMBL/GenBank/DDBJ databases">
        <authorList>
            <consortium name="Pathogen Informatics"/>
        </authorList>
    </citation>
    <scope>NUCLEOTIDE SEQUENCE [LARGE SCALE GENOMIC DNA]</scope>
    <source>
        <strain evidence="1 2">A51</strain>
    </source>
</reference>
<evidence type="ECO:0000313" key="1">
    <source>
        <dbReference type="EMBL" id="CRZ91937.1"/>
    </source>
</evidence>
<dbReference type="EMBL" id="CWOW01000002">
    <property type="protein sequence ID" value="CRZ91937.1"/>
    <property type="molecule type" value="Genomic_DNA"/>
</dbReference>
<dbReference type="AlphaFoldDB" id="A0A655P2R1"/>